<reference evidence="2 3" key="1">
    <citation type="submission" date="2015-08" db="EMBL/GenBank/DDBJ databases">
        <authorList>
            <person name="Babu N.S."/>
            <person name="Beckwith C.J."/>
            <person name="Beseler K.G."/>
            <person name="Brison A."/>
            <person name="Carone J.V."/>
            <person name="Caskin T.P."/>
            <person name="Diamond M."/>
            <person name="Durham M.E."/>
            <person name="Foxe J.M."/>
            <person name="Go M."/>
            <person name="Henderson B.A."/>
            <person name="Jones I.B."/>
            <person name="McGettigan J.A."/>
            <person name="Micheletti S.J."/>
            <person name="Nasrallah M.E."/>
            <person name="Ortiz D."/>
            <person name="Piller C.R."/>
            <person name="Privatt S.R."/>
            <person name="Schneider S.L."/>
            <person name="Sharp S."/>
            <person name="Smith T.C."/>
            <person name="Stanton J.D."/>
            <person name="Ullery H.E."/>
            <person name="Wilson R.J."/>
            <person name="Serrano M.G."/>
            <person name="Buck G."/>
            <person name="Lee V."/>
            <person name="Wang Y."/>
            <person name="Carvalho R."/>
            <person name="Voegtly L."/>
            <person name="Shi R."/>
            <person name="Duckworth R."/>
            <person name="Johnson A."/>
            <person name="Loviza R."/>
            <person name="Walstead R."/>
            <person name="Shah Z."/>
            <person name="Kiflezghi M."/>
            <person name="Wade K."/>
            <person name="Ball S.L."/>
            <person name="Bradley K.W."/>
            <person name="Asai D.J."/>
            <person name="Bowman C.A."/>
            <person name="Russell D.A."/>
            <person name="Pope W.H."/>
            <person name="Jacobs-Sera D."/>
            <person name="Hendrix R.W."/>
            <person name="Hatfull G.F."/>
        </authorList>
    </citation>
    <scope>NUCLEOTIDE SEQUENCE [LARGE SCALE GENOMIC DNA]</scope>
</reference>
<dbReference type="KEGG" id="vg:29125406"/>
<organism evidence="2 3">
    <name type="scientific">Bacillus phage SP-15</name>
    <dbReference type="NCBI Taxonomy" id="1792032"/>
    <lineage>
        <taxon>Viruses</taxon>
        <taxon>Duplodnaviria</taxon>
        <taxon>Heunggongvirae</taxon>
        <taxon>Uroviricota</taxon>
        <taxon>Caudoviricetes</taxon>
        <taxon>Thornevirus</taxon>
        <taxon>Thornevirus SP15</taxon>
    </lineage>
</organism>
<gene>
    <name evidence="2" type="ORF">SP15_235</name>
</gene>
<name>A0A127AWJ8_9CAUD</name>
<evidence type="ECO:0000313" key="2">
    <source>
        <dbReference type="EMBL" id="AMM45038.1"/>
    </source>
</evidence>
<proteinExistence type="predicted"/>
<dbReference type="GeneID" id="29125406"/>
<evidence type="ECO:0000256" key="1">
    <source>
        <dbReference type="SAM" id="MobiDB-lite"/>
    </source>
</evidence>
<dbReference type="Proteomes" id="UP000203261">
    <property type="component" value="Segment"/>
</dbReference>
<keyword evidence="3" id="KW-1185">Reference proteome</keyword>
<dbReference type="RefSeq" id="YP_009302627.1">
    <property type="nucleotide sequence ID" value="NC_031245.1"/>
</dbReference>
<feature type="region of interest" description="Disordered" evidence="1">
    <location>
        <begin position="51"/>
        <end position="80"/>
    </location>
</feature>
<evidence type="ECO:0000313" key="3">
    <source>
        <dbReference type="Proteomes" id="UP000203261"/>
    </source>
</evidence>
<protein>
    <submittedName>
        <fullName evidence="2">Uncharacterized protein</fullName>
    </submittedName>
</protein>
<dbReference type="EMBL" id="KT624200">
    <property type="protein sequence ID" value="AMM45038.1"/>
    <property type="molecule type" value="Genomic_DNA"/>
</dbReference>
<sequence>MIVEVEATLESGSESPAQGSVLLNSGGTMTAISFGNSPSVLVRNGDGIAESGSQLTSESTSVVRQSSGLVESDSESTSESIGLVKYGSGEVESTSESTSQSAILLGSRAEAIELTSVVEATGNVDSMKDNVVLVNSLVEASGMILYSGESTSKSTSKVGVSGGIIIMEESDIESRSTTESASAVLATGESTTELAITIEAEGELVADVLPVVYLKGKLDMRTDDLMLTNQNMEVFSGDSRRVVVTVEDELGKPAHLEYATIEWTIRRAGRTEFMHAVDELLYKSSRSGSIKIGTESYNQFEFNINSRETESLTGQYFHRAILTDPKGNRSTLFSGILQFM</sequence>
<accession>A0A127AWJ8</accession>